<dbReference type="Pfam" id="PF07034">
    <property type="entry name" value="ORC3_N"/>
    <property type="match status" value="1"/>
</dbReference>
<dbReference type="Proteomes" id="UP000271889">
    <property type="component" value="Unassembled WGS sequence"/>
</dbReference>
<protein>
    <recommendedName>
        <fullName evidence="1">Origin recognition complex subunit 3 N-terminal domain-containing protein</fullName>
    </recommendedName>
</protein>
<feature type="domain" description="Origin recognition complex subunit 3 N-terminal" evidence="1">
    <location>
        <begin position="120"/>
        <end position="279"/>
    </location>
</feature>
<gene>
    <name evidence="2" type="ORF">CGOC_LOCUS1430</name>
</gene>
<name>A0A3P6R1I0_CYLGO</name>
<evidence type="ECO:0000313" key="3">
    <source>
        <dbReference type="Proteomes" id="UP000271889"/>
    </source>
</evidence>
<dbReference type="EMBL" id="UYRV01002650">
    <property type="protein sequence ID" value="VDK49043.1"/>
    <property type="molecule type" value="Genomic_DNA"/>
</dbReference>
<dbReference type="InterPro" id="IPR045667">
    <property type="entry name" value="ORC3_N"/>
</dbReference>
<reference evidence="2 3" key="1">
    <citation type="submission" date="2018-11" db="EMBL/GenBank/DDBJ databases">
        <authorList>
            <consortium name="Pathogen Informatics"/>
        </authorList>
    </citation>
    <scope>NUCLEOTIDE SEQUENCE [LARGE SCALE GENOMIC DNA]</scope>
</reference>
<dbReference type="AlphaFoldDB" id="A0A3P6R1I0"/>
<proteinExistence type="predicted"/>
<organism evidence="2 3">
    <name type="scientific">Cylicostephanus goldi</name>
    <name type="common">Nematode worm</name>
    <dbReference type="NCBI Taxonomy" id="71465"/>
    <lineage>
        <taxon>Eukaryota</taxon>
        <taxon>Metazoa</taxon>
        <taxon>Ecdysozoa</taxon>
        <taxon>Nematoda</taxon>
        <taxon>Chromadorea</taxon>
        <taxon>Rhabditida</taxon>
        <taxon>Rhabditina</taxon>
        <taxon>Rhabditomorpha</taxon>
        <taxon>Strongyloidea</taxon>
        <taxon>Strongylidae</taxon>
        <taxon>Cylicostephanus</taxon>
    </lineage>
</organism>
<evidence type="ECO:0000259" key="1">
    <source>
        <dbReference type="Pfam" id="PF07034"/>
    </source>
</evidence>
<dbReference type="OrthoDB" id="5855766at2759"/>
<keyword evidence="3" id="KW-1185">Reference proteome</keyword>
<evidence type="ECO:0000313" key="2">
    <source>
        <dbReference type="EMBL" id="VDK49043.1"/>
    </source>
</evidence>
<sequence length="356" mass="40151">MSSFSYCDGGSVLSLKSIGPLGTHEDSRRITTAVDKLQFYRSAKVYRAKDLSILDAFDDEIDSNVNSVFNGVLEEITSFFLSSEVLRENIFGLRRVSRKLKTAVVQCSAAEVSRLVNGVLGGLGREVGEHLVIKSGQTSINDVVSRFDDCSGKKKQLLVIEQGESLSSQFLNGLFSSLACLTCEIIILLCISTKQIMFTSRVSRRTLSQLCIRHFSFSLSHETFNKMLADVLLNPSFTDMRLHPLLLRFIRSSFCRDDFSVSSVKTCIRFALLRHLWTNTSFDSSKEESEGFISATDKYLGVLRFLHENIHSDDQRKEYFSQLLKLHEDVQLNGFDLIASLSSYRYVPHKSIRCLA</sequence>
<accession>A0A3P6R1I0</accession>